<accession>A0ACC0BXF4</accession>
<dbReference type="Proteomes" id="UP001060085">
    <property type="component" value="Linkage Group LG02"/>
</dbReference>
<sequence length="142" mass="16385">MRANIVQSLALPLSPSSILCSSKYKKRPSSPVFASKMDHNPHGKDRKGKIVDDNMIALRMRIQEMKMLEKKDIGFEPPLKNWLEWEKKYYQSSYDYDIVRGIGILQMLLMETRPSILLGGTFLFVLSSFTCLILVLYHLMPC</sequence>
<evidence type="ECO:0000313" key="1">
    <source>
        <dbReference type="EMBL" id="KAI5677218.1"/>
    </source>
</evidence>
<gene>
    <name evidence="1" type="ORF">M9H77_08168</name>
</gene>
<proteinExistence type="predicted"/>
<protein>
    <submittedName>
        <fullName evidence="1">Uncharacterized protein</fullName>
    </submittedName>
</protein>
<evidence type="ECO:0000313" key="2">
    <source>
        <dbReference type="Proteomes" id="UP001060085"/>
    </source>
</evidence>
<keyword evidence="2" id="KW-1185">Reference proteome</keyword>
<reference evidence="2" key="1">
    <citation type="journal article" date="2023" name="Nat. Plants">
        <title>Single-cell RNA sequencing provides a high-resolution roadmap for understanding the multicellular compartmentation of specialized metabolism.</title>
        <authorList>
            <person name="Sun S."/>
            <person name="Shen X."/>
            <person name="Li Y."/>
            <person name="Li Y."/>
            <person name="Wang S."/>
            <person name="Li R."/>
            <person name="Zhang H."/>
            <person name="Shen G."/>
            <person name="Guo B."/>
            <person name="Wei J."/>
            <person name="Xu J."/>
            <person name="St-Pierre B."/>
            <person name="Chen S."/>
            <person name="Sun C."/>
        </authorList>
    </citation>
    <scope>NUCLEOTIDE SEQUENCE [LARGE SCALE GENOMIC DNA]</scope>
</reference>
<organism evidence="1 2">
    <name type="scientific">Catharanthus roseus</name>
    <name type="common">Madagascar periwinkle</name>
    <name type="synonym">Vinca rosea</name>
    <dbReference type="NCBI Taxonomy" id="4058"/>
    <lineage>
        <taxon>Eukaryota</taxon>
        <taxon>Viridiplantae</taxon>
        <taxon>Streptophyta</taxon>
        <taxon>Embryophyta</taxon>
        <taxon>Tracheophyta</taxon>
        <taxon>Spermatophyta</taxon>
        <taxon>Magnoliopsida</taxon>
        <taxon>eudicotyledons</taxon>
        <taxon>Gunneridae</taxon>
        <taxon>Pentapetalae</taxon>
        <taxon>asterids</taxon>
        <taxon>lamiids</taxon>
        <taxon>Gentianales</taxon>
        <taxon>Apocynaceae</taxon>
        <taxon>Rauvolfioideae</taxon>
        <taxon>Vinceae</taxon>
        <taxon>Catharanthinae</taxon>
        <taxon>Catharanthus</taxon>
    </lineage>
</organism>
<name>A0ACC0BXF4_CATRO</name>
<comment type="caution">
    <text evidence="1">The sequence shown here is derived from an EMBL/GenBank/DDBJ whole genome shotgun (WGS) entry which is preliminary data.</text>
</comment>
<dbReference type="EMBL" id="CM044702">
    <property type="protein sequence ID" value="KAI5677218.1"/>
    <property type="molecule type" value="Genomic_DNA"/>
</dbReference>